<dbReference type="GO" id="GO:0006260">
    <property type="term" value="P:DNA replication"/>
    <property type="evidence" value="ECO:0007669"/>
    <property type="project" value="TreeGrafter"/>
</dbReference>
<dbReference type="PANTHER" id="PTHR30050:SF4">
    <property type="entry name" value="ATP-BINDING PROTEIN RV3427C IN INSERTION SEQUENCE-RELATED"/>
    <property type="match status" value="1"/>
</dbReference>
<accession>A0A1B2F1D1</accession>
<dbReference type="AlphaFoldDB" id="A0A1B2F1D1"/>
<name>A0A1B2F1D1_PSEPU</name>
<gene>
    <name evidence="2" type="primary">dnaC</name>
    <name evidence="2" type="ORF">IEC33019_0362</name>
</gene>
<dbReference type="Gene3D" id="3.40.50.300">
    <property type="entry name" value="P-loop containing nucleotide triphosphate hydrolases"/>
    <property type="match status" value="1"/>
</dbReference>
<protein>
    <submittedName>
        <fullName evidence="2">DNA replication protein DnaC</fullName>
    </submittedName>
</protein>
<dbReference type="Pfam" id="PF01695">
    <property type="entry name" value="IstB_IS21"/>
    <property type="match status" value="1"/>
</dbReference>
<dbReference type="InterPro" id="IPR027417">
    <property type="entry name" value="P-loop_NTPase"/>
</dbReference>
<dbReference type="CDD" id="cd00009">
    <property type="entry name" value="AAA"/>
    <property type="match status" value="1"/>
</dbReference>
<organism evidence="2">
    <name type="scientific">Pseudomonas putida</name>
    <name type="common">Arthrobacter siderocapsulatus</name>
    <dbReference type="NCBI Taxonomy" id="303"/>
    <lineage>
        <taxon>Bacteria</taxon>
        <taxon>Pseudomonadati</taxon>
        <taxon>Pseudomonadota</taxon>
        <taxon>Gammaproteobacteria</taxon>
        <taxon>Pseudomonadales</taxon>
        <taxon>Pseudomonadaceae</taxon>
        <taxon>Pseudomonas</taxon>
    </lineage>
</organism>
<sequence>MADRTSNFRRLPQVITKQHVTEHCRQHGEIPVREIEQFDGSYLRMPCSKCRWEAINRSPMDAEEYKAAMASKSAERINDLLIGSGITPRFRECTLESFSTNGEQEKARALATCQAYVDRFTEHYRDGRSMILTGNVGTGKTHLASAMVQAVIRRYGAEALIVPVAEVFRVAKGAMTKGAAYDERDVINELAEVDLLVIDEVGAQRGSEYEQSLLHEVIDRRYQLVVPTILVSNLPADELKAFIGDRALDRLRQGGGKAVGFTWASARGEA</sequence>
<dbReference type="InterPro" id="IPR002611">
    <property type="entry name" value="IstB_ATP-bd"/>
</dbReference>
<dbReference type="InterPro" id="IPR003593">
    <property type="entry name" value="AAA+_ATPase"/>
</dbReference>
<dbReference type="PANTHER" id="PTHR30050">
    <property type="entry name" value="CHROMOSOMAL REPLICATION INITIATOR PROTEIN DNAA"/>
    <property type="match status" value="1"/>
</dbReference>
<dbReference type="RefSeq" id="WP_099592881.1">
    <property type="nucleotide sequence ID" value="NZ_CP016634.1"/>
</dbReference>
<evidence type="ECO:0000313" key="2">
    <source>
        <dbReference type="EMBL" id="ANY85966.1"/>
    </source>
</evidence>
<feature type="domain" description="AAA+ ATPase" evidence="1">
    <location>
        <begin position="126"/>
        <end position="254"/>
    </location>
</feature>
<evidence type="ECO:0000259" key="1">
    <source>
        <dbReference type="SMART" id="SM00382"/>
    </source>
</evidence>
<dbReference type="SMART" id="SM00382">
    <property type="entry name" value="AAA"/>
    <property type="match status" value="1"/>
</dbReference>
<dbReference type="SUPFAM" id="SSF52540">
    <property type="entry name" value="P-loop containing nucleoside triphosphate hydrolases"/>
    <property type="match status" value="1"/>
</dbReference>
<reference evidence="2" key="1">
    <citation type="submission" date="2016-07" db="EMBL/GenBank/DDBJ databases">
        <title>New class B carbapenemase carried by novel plasmid in Pseudomonas putida enviromental strain in eastern Amazonia.</title>
        <authorList>
            <person name="Souza C.O."/>
            <person name="Lima K.V."/>
            <person name="Brasiliense D.M."/>
            <person name="Perez-Chaparro P.J."/>
            <person name="Mamizuka E.M."/>
            <person name="Lima M.O."/>
            <person name="Lima L.N."/>
            <person name="McCulloch J.A."/>
        </authorList>
    </citation>
    <scope>NUCLEOTIDE SEQUENCE [LARGE SCALE GENOMIC DNA]</scope>
    <source>
        <strain evidence="2">IEC33019</strain>
    </source>
</reference>
<dbReference type="GO" id="GO:0005524">
    <property type="term" value="F:ATP binding"/>
    <property type="evidence" value="ECO:0007669"/>
    <property type="project" value="InterPro"/>
</dbReference>
<proteinExistence type="predicted"/>
<dbReference type="EMBL" id="CP016634">
    <property type="protein sequence ID" value="ANY85966.1"/>
    <property type="molecule type" value="Genomic_DNA"/>
</dbReference>